<evidence type="ECO:0000256" key="7">
    <source>
        <dbReference type="ARBA" id="ARBA00023237"/>
    </source>
</evidence>
<evidence type="ECO:0000256" key="1">
    <source>
        <dbReference type="ARBA" id="ARBA00004571"/>
    </source>
</evidence>
<keyword evidence="10" id="KW-1185">Reference proteome</keyword>
<feature type="chain" id="PRO_5046947970" evidence="8">
    <location>
        <begin position="20"/>
        <end position="501"/>
    </location>
</feature>
<keyword evidence="5 8" id="KW-0732">Signal</keyword>
<evidence type="ECO:0000256" key="4">
    <source>
        <dbReference type="ARBA" id="ARBA00022692"/>
    </source>
</evidence>
<evidence type="ECO:0000313" key="10">
    <source>
        <dbReference type="Proteomes" id="UP001568894"/>
    </source>
</evidence>
<keyword evidence="6" id="KW-0472">Membrane</keyword>
<accession>A0ABV4KJ74</accession>
<keyword evidence="4" id="KW-0812">Transmembrane</keyword>
<sequence length="501" mass="55729">MKKYIFIFLTGLSFSALQAQEIRDALRYSQDNLNGTARYRAMSGAFGALGGDLSSLNVNPAGSAIFLNNQFGVTLNNVSNKNDSDYFGNKTTEKDNNFSINQAGGVFVFNNQRTNSNWKKFSIGVNYENANNFNNSTYSAGTNTANSIDGYFLSYADGVPLQVLEDNSYRNLNNNDQQAYLGYNAYIINPASNDRNETLYNSNVPGGGSFYHQNAERSEGYNGKLSFNAATSYKDKLFIGLNLNSHFTDYRRFSSFYEINDAPLSTDYTITDVRFDNELYTYGSGFSFQLGAIAKVTNELRAGLAYESPTWYRLNDEFTQDLFSTTSSSTGPDRGNPLADPKITNVYDVYKLQTPSKVTGSLAYIFGKSGLISVDYAIKDYSKTKFKPENDAYYTSLNNSMGDLLDNTSELRIGAEYKIKELSLRAGYRYEQSPYKNESTIGDLTGYSGGLGYNFGSTKVDLSYAYAERSTQQGFFTQGFTDGANINNISNNVSLTFLFEL</sequence>
<comment type="caution">
    <text evidence="9">The sequence shown here is derived from an EMBL/GenBank/DDBJ whole genome shotgun (WGS) entry which is preliminary data.</text>
</comment>
<evidence type="ECO:0000256" key="2">
    <source>
        <dbReference type="ARBA" id="ARBA00008163"/>
    </source>
</evidence>
<evidence type="ECO:0000256" key="3">
    <source>
        <dbReference type="ARBA" id="ARBA00022452"/>
    </source>
</evidence>
<proteinExistence type="inferred from homology"/>
<dbReference type="Pfam" id="PF03349">
    <property type="entry name" value="Toluene_X"/>
    <property type="match status" value="1"/>
</dbReference>
<evidence type="ECO:0000256" key="6">
    <source>
        <dbReference type="ARBA" id="ARBA00023136"/>
    </source>
</evidence>
<dbReference type="Proteomes" id="UP001568894">
    <property type="component" value="Unassembled WGS sequence"/>
</dbReference>
<protein>
    <submittedName>
        <fullName evidence="9">Outer membrane protein transport protein</fullName>
    </submittedName>
</protein>
<feature type="signal peptide" evidence="8">
    <location>
        <begin position="1"/>
        <end position="19"/>
    </location>
</feature>
<evidence type="ECO:0000256" key="5">
    <source>
        <dbReference type="ARBA" id="ARBA00022729"/>
    </source>
</evidence>
<dbReference type="PANTHER" id="PTHR35093">
    <property type="entry name" value="OUTER MEMBRANE PROTEIN NMB0088-RELATED"/>
    <property type="match status" value="1"/>
</dbReference>
<dbReference type="Gene3D" id="2.40.160.60">
    <property type="entry name" value="Outer membrane protein transport protein (OMPP1/FadL/TodX)"/>
    <property type="match status" value="2"/>
</dbReference>
<gene>
    <name evidence="9" type="ORF">QO192_15000</name>
</gene>
<reference evidence="9 10" key="1">
    <citation type="submission" date="2023-05" db="EMBL/GenBank/DDBJ databases">
        <title>Adaptations of aquatic viruses from atmosphere-close ecosystems of the Central Arctic Ocean.</title>
        <authorList>
            <person name="Rahlff J."/>
            <person name="Holmfeldt K."/>
        </authorList>
    </citation>
    <scope>NUCLEOTIDE SEQUENCE [LARGE SCALE GENOMIC DNA]</scope>
    <source>
        <strain evidence="9 10">Arc14</strain>
    </source>
</reference>
<dbReference type="PANTHER" id="PTHR35093:SF8">
    <property type="entry name" value="OUTER MEMBRANE PROTEIN NMB0088-RELATED"/>
    <property type="match status" value="1"/>
</dbReference>
<dbReference type="RefSeq" id="WP_371571882.1">
    <property type="nucleotide sequence ID" value="NZ_JASMRN010000015.1"/>
</dbReference>
<name>A0ABV4KJ74_9FLAO</name>
<evidence type="ECO:0000256" key="8">
    <source>
        <dbReference type="SAM" id="SignalP"/>
    </source>
</evidence>
<comment type="subcellular location">
    <subcellularLocation>
        <location evidence="1">Cell outer membrane</location>
        <topology evidence="1">Multi-pass membrane protein</topology>
    </subcellularLocation>
</comment>
<comment type="similarity">
    <text evidence="2">Belongs to the OmpP1/FadL family.</text>
</comment>
<dbReference type="EMBL" id="JASMRN010000015">
    <property type="protein sequence ID" value="MEZ7516589.1"/>
    <property type="molecule type" value="Genomic_DNA"/>
</dbReference>
<dbReference type="SUPFAM" id="SSF56935">
    <property type="entry name" value="Porins"/>
    <property type="match status" value="1"/>
</dbReference>
<evidence type="ECO:0000313" key="9">
    <source>
        <dbReference type="EMBL" id="MEZ7516589.1"/>
    </source>
</evidence>
<keyword evidence="7" id="KW-0998">Cell outer membrane</keyword>
<organism evidence="9 10">
    <name type="scientific">Flavobacterium frigidarium</name>
    <dbReference type="NCBI Taxonomy" id="99286"/>
    <lineage>
        <taxon>Bacteria</taxon>
        <taxon>Pseudomonadati</taxon>
        <taxon>Bacteroidota</taxon>
        <taxon>Flavobacteriia</taxon>
        <taxon>Flavobacteriales</taxon>
        <taxon>Flavobacteriaceae</taxon>
        <taxon>Flavobacterium</taxon>
    </lineage>
</organism>
<keyword evidence="3" id="KW-1134">Transmembrane beta strand</keyword>
<dbReference type="InterPro" id="IPR005017">
    <property type="entry name" value="OMPP1/FadL/TodX"/>
</dbReference>